<evidence type="ECO:0000313" key="2">
    <source>
        <dbReference type="EMBL" id="GGC95034.1"/>
    </source>
</evidence>
<protein>
    <recommendedName>
        <fullName evidence="4">DUF2254 domain-containing protein</fullName>
    </recommendedName>
</protein>
<feature type="transmembrane region" description="Helical" evidence="1">
    <location>
        <begin position="134"/>
        <end position="154"/>
    </location>
</feature>
<name>A0ABQ1PDG3_9GAMM</name>
<feature type="transmembrane region" description="Helical" evidence="1">
    <location>
        <begin position="104"/>
        <end position="122"/>
    </location>
</feature>
<reference evidence="3" key="1">
    <citation type="journal article" date="2019" name="Int. J. Syst. Evol. Microbiol.">
        <title>The Global Catalogue of Microorganisms (GCM) 10K type strain sequencing project: providing services to taxonomists for standard genome sequencing and annotation.</title>
        <authorList>
            <consortium name="The Broad Institute Genomics Platform"/>
            <consortium name="The Broad Institute Genome Sequencing Center for Infectious Disease"/>
            <person name="Wu L."/>
            <person name="Ma J."/>
        </authorList>
    </citation>
    <scope>NUCLEOTIDE SEQUENCE [LARGE SCALE GENOMIC DNA]</scope>
    <source>
        <strain evidence="3">CGMCC 1.12482</strain>
    </source>
</reference>
<dbReference type="EMBL" id="BMFF01000002">
    <property type="protein sequence ID" value="GGC95034.1"/>
    <property type="molecule type" value="Genomic_DNA"/>
</dbReference>
<accession>A0ABQ1PDG3</accession>
<keyword evidence="1" id="KW-1133">Transmembrane helix</keyword>
<evidence type="ECO:0008006" key="4">
    <source>
        <dbReference type="Google" id="ProtNLM"/>
    </source>
</evidence>
<keyword evidence="1" id="KW-0472">Membrane</keyword>
<dbReference type="RefSeq" id="WP_150276525.1">
    <property type="nucleotide sequence ID" value="NZ_BMFF01000002.1"/>
</dbReference>
<gene>
    <name evidence="2" type="ORF">GCM10007418_13290</name>
</gene>
<feature type="transmembrane region" description="Helical" evidence="1">
    <location>
        <begin position="60"/>
        <end position="83"/>
    </location>
</feature>
<evidence type="ECO:0000313" key="3">
    <source>
        <dbReference type="Proteomes" id="UP000638188"/>
    </source>
</evidence>
<organism evidence="2 3">
    <name type="scientific">Halopseudomonas salina</name>
    <dbReference type="NCBI Taxonomy" id="1323744"/>
    <lineage>
        <taxon>Bacteria</taxon>
        <taxon>Pseudomonadati</taxon>
        <taxon>Pseudomonadota</taxon>
        <taxon>Gammaproteobacteria</taxon>
        <taxon>Pseudomonadales</taxon>
        <taxon>Pseudomonadaceae</taxon>
        <taxon>Halopseudomonas</taxon>
    </lineage>
</organism>
<dbReference type="Proteomes" id="UP000638188">
    <property type="component" value="Unassembled WGS sequence"/>
</dbReference>
<dbReference type="Pfam" id="PF10011">
    <property type="entry name" value="DUF2254"/>
    <property type="match status" value="1"/>
</dbReference>
<evidence type="ECO:0000256" key="1">
    <source>
        <dbReference type="SAM" id="Phobius"/>
    </source>
</evidence>
<comment type="caution">
    <text evidence="2">The sequence shown here is derived from an EMBL/GenBank/DDBJ whole genome shotgun (WGS) entry which is preliminary data.</text>
</comment>
<keyword evidence="1" id="KW-0812">Transmembrane</keyword>
<keyword evidence="3" id="KW-1185">Reference proteome</keyword>
<sequence>MFSKWQWLVTRIAHTLWVRAALFALLGIAAALIAAALQGSLPIQLDLKLGENAVGTILEILASSMLAVTTFSLSVMVMAYGAATNNVTPRATRLLMQDTTTQNVLGTFIGTFLFSLVGITALSTETYDERGRAILFLVTLVVILLVVVTILRWIQHLSHFGRVGDTTGRVEAVTLEALKDRVCHPGLGGIPMKAADFSPPASARPIHTQSTGLVQHLDMVELSELAEENDWEVWVATLPGAFVSSPRPLAWVAGAEGDAADEKIRKVFTLGNDRSFDQDPRFGLSVLAEIASRALSPAVNDPGTAIDVLGRAVRILSYYSQQSMGERECAPIYSRIKVPRLELHDLFDDMFAPIARDGASLIEVQLRLQKGLLLLAGQGPELAICAHRQALLALKHAEAGMTLEEDRQRLRELVAGYQGG</sequence>
<dbReference type="InterPro" id="IPR018723">
    <property type="entry name" value="DUF2254_membrane"/>
</dbReference>
<proteinExistence type="predicted"/>